<dbReference type="InterPro" id="IPR002575">
    <property type="entry name" value="Aminoglycoside_PTrfase"/>
</dbReference>
<dbReference type="InterPro" id="IPR011009">
    <property type="entry name" value="Kinase-like_dom_sf"/>
</dbReference>
<dbReference type="RefSeq" id="WP_058460319.1">
    <property type="nucleotide sequence ID" value="NZ_CAAAIY010000002.1"/>
</dbReference>
<evidence type="ECO:0000259" key="1">
    <source>
        <dbReference type="Pfam" id="PF01636"/>
    </source>
</evidence>
<reference evidence="2 3" key="1">
    <citation type="submission" date="2015-11" db="EMBL/GenBank/DDBJ databases">
        <title>Genomic analysis of 38 Legionella species identifies large and diverse effector repertoires.</title>
        <authorList>
            <person name="Burstein D."/>
            <person name="Amaro F."/>
            <person name="Zusman T."/>
            <person name="Lifshitz Z."/>
            <person name="Cohen O."/>
            <person name="Gilbert J.A."/>
            <person name="Pupko T."/>
            <person name="Shuman H.A."/>
            <person name="Segal G."/>
        </authorList>
    </citation>
    <scope>NUCLEOTIDE SEQUENCE [LARGE SCALE GENOMIC DNA]</scope>
    <source>
        <strain evidence="2 3">WIGA</strain>
    </source>
</reference>
<dbReference type="OrthoDB" id="236897at2"/>
<keyword evidence="2" id="KW-0808">Transferase</keyword>
<dbReference type="PATRIC" id="fig|447.4.peg.2903"/>
<dbReference type="Pfam" id="PF01636">
    <property type="entry name" value="APH"/>
    <property type="match status" value="1"/>
</dbReference>
<dbReference type="Gene3D" id="1.20.58.840">
    <property type="match status" value="1"/>
</dbReference>
<protein>
    <submittedName>
        <fullName evidence="2">Spectinomycin phosphotransferase</fullName>
    </submittedName>
</protein>
<dbReference type="Gene3D" id="3.30.200.20">
    <property type="entry name" value="Phosphorylase Kinase, domain 1"/>
    <property type="match status" value="1"/>
</dbReference>
<dbReference type="Proteomes" id="UP000054695">
    <property type="component" value="Unassembled WGS sequence"/>
</dbReference>
<dbReference type="EMBL" id="LNXU01000032">
    <property type="protein sequence ID" value="KTC71152.1"/>
    <property type="molecule type" value="Genomic_DNA"/>
</dbReference>
<dbReference type="GO" id="GO:0016740">
    <property type="term" value="F:transferase activity"/>
    <property type="evidence" value="ECO:0007669"/>
    <property type="project" value="UniProtKB-KW"/>
</dbReference>
<feature type="domain" description="Aminoglycoside phosphotransferase" evidence="1">
    <location>
        <begin position="34"/>
        <end position="235"/>
    </location>
</feature>
<name>A0A0W0RJ86_LEGBO</name>
<proteinExistence type="predicted"/>
<dbReference type="SUPFAM" id="SSF56112">
    <property type="entry name" value="Protein kinase-like (PK-like)"/>
    <property type="match status" value="1"/>
</dbReference>
<sequence length="333" mass="38355">MFEKPSLTHQKIIEHLKIDYHIDTLTLTHLSIGADINASLYKADTKNQSYFVKLKKGSHHEVAIDVLDLLRKKGIQQIIKPINTTANQPILYADEFSLIVYPFIHGQNGFNQTLTKEQWITLGKTLKQIHEIDVPQLIQHQLRHELYTSKWREYVGTLWEHIEKSSALDEYALKLITFVKKNHAVIVHLVERAEHLVQKIQNTSHQLVLCHSDIHAGNILISPHHSIYIVDWDEPIMAPKERDLMFIGGGIANVWNEPYQETLFYKGYGKTEINKALLAYYRCERIVEDIAVYTQEILSVSSEYGNKAQSYEHFISMFATNGVVDIALNTAEI</sequence>
<comment type="caution">
    <text evidence="2">The sequence shown here is derived from an EMBL/GenBank/DDBJ whole genome shotgun (WGS) entry which is preliminary data.</text>
</comment>
<gene>
    <name evidence="2" type="primary">aph</name>
    <name evidence="2" type="ORF">Lboz_2729</name>
</gene>
<accession>A0A0W0RJ86</accession>
<keyword evidence="3" id="KW-1185">Reference proteome</keyword>
<dbReference type="Gene3D" id="1.10.510.10">
    <property type="entry name" value="Transferase(Phosphotransferase) domain 1"/>
    <property type="match status" value="1"/>
</dbReference>
<dbReference type="STRING" id="447.Lboz_2729"/>
<evidence type="ECO:0000313" key="3">
    <source>
        <dbReference type="Proteomes" id="UP000054695"/>
    </source>
</evidence>
<organism evidence="2 3">
    <name type="scientific">Legionella bozemanae</name>
    <name type="common">Fluoribacter bozemanae</name>
    <dbReference type="NCBI Taxonomy" id="447"/>
    <lineage>
        <taxon>Bacteria</taxon>
        <taxon>Pseudomonadati</taxon>
        <taxon>Pseudomonadota</taxon>
        <taxon>Gammaproteobacteria</taxon>
        <taxon>Legionellales</taxon>
        <taxon>Legionellaceae</taxon>
        <taxon>Legionella</taxon>
    </lineage>
</organism>
<evidence type="ECO:0000313" key="2">
    <source>
        <dbReference type="EMBL" id="KTC71152.1"/>
    </source>
</evidence>
<dbReference type="AlphaFoldDB" id="A0A0W0RJ86"/>